<reference evidence="2" key="1">
    <citation type="submission" date="2017-09" db="EMBL/GenBank/DDBJ databases">
        <title>Depth-based differentiation of microbial function through sediment-hosted aquifers and enrichment of novel symbionts in the deep terrestrial subsurface.</title>
        <authorList>
            <person name="Probst A.J."/>
            <person name="Ladd B."/>
            <person name="Jarett J.K."/>
            <person name="Geller-Mcgrath D.E."/>
            <person name="Sieber C.M.K."/>
            <person name="Emerson J.B."/>
            <person name="Anantharaman K."/>
            <person name="Thomas B.C."/>
            <person name="Malmstrom R."/>
            <person name="Stieglmeier M."/>
            <person name="Klingl A."/>
            <person name="Woyke T."/>
            <person name="Ryan C.M."/>
            <person name="Banfield J.F."/>
        </authorList>
    </citation>
    <scope>NUCLEOTIDE SEQUENCE [LARGE SCALE GENOMIC DNA]</scope>
</reference>
<sequence length="89" mass="9816">MNNKLVPVLAVILLVASGGYYWTKLRPTVPVTPQTTSQAVNEATEFARAIQSGKPTTCVMTKDNDKMEYFTRRSHSHNCGEGGSSQIRE</sequence>
<dbReference type="Proteomes" id="UP000229574">
    <property type="component" value="Unassembled WGS sequence"/>
</dbReference>
<name>A0A2H0X1C6_9BACT</name>
<dbReference type="AlphaFoldDB" id="A0A2H0X1C6"/>
<evidence type="ECO:0000313" key="2">
    <source>
        <dbReference type="Proteomes" id="UP000229574"/>
    </source>
</evidence>
<dbReference type="EMBL" id="PEYY01000077">
    <property type="protein sequence ID" value="PIS17968.1"/>
    <property type="molecule type" value="Genomic_DNA"/>
</dbReference>
<accession>A0A2H0X1C6</accession>
<gene>
    <name evidence="1" type="ORF">COT54_01855</name>
</gene>
<proteinExistence type="predicted"/>
<protein>
    <submittedName>
        <fullName evidence="1">Uncharacterized protein</fullName>
    </submittedName>
</protein>
<organism evidence="1 2">
    <name type="scientific">Candidatus Collierbacteria bacterium CG09_land_8_20_14_0_10_46_12</name>
    <dbReference type="NCBI Taxonomy" id="1974533"/>
    <lineage>
        <taxon>Bacteria</taxon>
        <taxon>Candidatus Collieribacteriota</taxon>
    </lineage>
</organism>
<evidence type="ECO:0000313" key="1">
    <source>
        <dbReference type="EMBL" id="PIS17968.1"/>
    </source>
</evidence>
<comment type="caution">
    <text evidence="1">The sequence shown here is derived from an EMBL/GenBank/DDBJ whole genome shotgun (WGS) entry which is preliminary data.</text>
</comment>